<sequence>MGIREGGVDDEEGNEEHPRHHLAGDGALLVSTSPPRLLFPSHSHLPNEIPTSPTSSLIPLLVSSSRHHSSRPKCTQFVNPTVI</sequence>
<evidence type="ECO:0000256" key="1">
    <source>
        <dbReference type="SAM" id="MobiDB-lite"/>
    </source>
</evidence>
<comment type="caution">
    <text evidence="2">The sequence shown here is derived from an EMBL/GenBank/DDBJ whole genome shotgun (WGS) entry which is preliminary data.</text>
</comment>
<dbReference type="AlphaFoldDB" id="A0AAD8P5W4"/>
<reference evidence="2" key="1">
    <citation type="journal article" date="2023" name="bioRxiv">
        <title>Improved chromosome-level genome assembly for marigold (Tagetes erecta).</title>
        <authorList>
            <person name="Jiang F."/>
            <person name="Yuan L."/>
            <person name="Wang S."/>
            <person name="Wang H."/>
            <person name="Xu D."/>
            <person name="Wang A."/>
            <person name="Fan W."/>
        </authorList>
    </citation>
    <scope>NUCLEOTIDE SEQUENCE</scope>
    <source>
        <strain evidence="2">WSJ</strain>
        <tissue evidence="2">Leaf</tissue>
    </source>
</reference>
<feature type="region of interest" description="Disordered" evidence="1">
    <location>
        <begin position="1"/>
        <end position="83"/>
    </location>
</feature>
<feature type="compositionally biased region" description="Polar residues" evidence="1">
    <location>
        <begin position="72"/>
        <end position="83"/>
    </location>
</feature>
<dbReference type="Proteomes" id="UP001229421">
    <property type="component" value="Unassembled WGS sequence"/>
</dbReference>
<dbReference type="EMBL" id="JAUHHV010000002">
    <property type="protein sequence ID" value="KAK1433187.1"/>
    <property type="molecule type" value="Genomic_DNA"/>
</dbReference>
<evidence type="ECO:0000313" key="3">
    <source>
        <dbReference type="Proteomes" id="UP001229421"/>
    </source>
</evidence>
<keyword evidence="3" id="KW-1185">Reference proteome</keyword>
<gene>
    <name evidence="2" type="ORF">QVD17_10093</name>
</gene>
<evidence type="ECO:0000313" key="2">
    <source>
        <dbReference type="EMBL" id="KAK1433187.1"/>
    </source>
</evidence>
<organism evidence="2 3">
    <name type="scientific">Tagetes erecta</name>
    <name type="common">African marigold</name>
    <dbReference type="NCBI Taxonomy" id="13708"/>
    <lineage>
        <taxon>Eukaryota</taxon>
        <taxon>Viridiplantae</taxon>
        <taxon>Streptophyta</taxon>
        <taxon>Embryophyta</taxon>
        <taxon>Tracheophyta</taxon>
        <taxon>Spermatophyta</taxon>
        <taxon>Magnoliopsida</taxon>
        <taxon>eudicotyledons</taxon>
        <taxon>Gunneridae</taxon>
        <taxon>Pentapetalae</taxon>
        <taxon>asterids</taxon>
        <taxon>campanulids</taxon>
        <taxon>Asterales</taxon>
        <taxon>Asteraceae</taxon>
        <taxon>Asteroideae</taxon>
        <taxon>Heliantheae alliance</taxon>
        <taxon>Tageteae</taxon>
        <taxon>Tagetes</taxon>
    </lineage>
</organism>
<protein>
    <submittedName>
        <fullName evidence="2">Uncharacterized protein</fullName>
    </submittedName>
</protein>
<proteinExistence type="predicted"/>
<name>A0AAD8P5W4_TARER</name>
<accession>A0AAD8P5W4</accession>